<evidence type="ECO:0000313" key="2">
    <source>
        <dbReference type="EMBL" id="ELW67893.1"/>
    </source>
</evidence>
<keyword evidence="3" id="KW-1185">Reference proteome</keyword>
<evidence type="ECO:0000313" key="3">
    <source>
        <dbReference type="Proteomes" id="UP000011518"/>
    </source>
</evidence>
<protein>
    <submittedName>
        <fullName evidence="2">Uncharacterized protein</fullName>
    </submittedName>
</protein>
<dbReference type="Proteomes" id="UP000011518">
    <property type="component" value="Unassembled WGS sequence"/>
</dbReference>
<dbReference type="EMBL" id="KB320597">
    <property type="protein sequence ID" value="ELW67893.1"/>
    <property type="molecule type" value="Genomic_DNA"/>
</dbReference>
<sequence>MSTEGGPSPPFLREITMVNGGSEIATDAEQKRPHMDICTTTGRKQGMGEQDTSIGQPSGPFQYPNMSLYSIWGPEAAEDFRLECPNGCLIGCDVLIHRLMLSTNENQKVNSNSYSLLGILHSA</sequence>
<reference evidence="3" key="1">
    <citation type="submission" date="2012-07" db="EMBL/GenBank/DDBJ databases">
        <title>Genome of the Chinese tree shrew, a rising model animal genetically related to primates.</title>
        <authorList>
            <person name="Zhang G."/>
            <person name="Fan Y."/>
            <person name="Yao Y."/>
            <person name="Huang Z."/>
        </authorList>
    </citation>
    <scope>NUCLEOTIDE SEQUENCE [LARGE SCALE GENOMIC DNA]</scope>
</reference>
<accession>L9KYW3</accession>
<gene>
    <name evidence="2" type="ORF">TREES_T100007525</name>
</gene>
<dbReference type="AlphaFoldDB" id="L9KYW3"/>
<reference evidence="3" key="2">
    <citation type="journal article" date="2013" name="Nat. Commun.">
        <title>Genome of the Chinese tree shrew.</title>
        <authorList>
            <person name="Fan Y."/>
            <person name="Huang Z.Y."/>
            <person name="Cao C.C."/>
            <person name="Chen C.S."/>
            <person name="Chen Y.X."/>
            <person name="Fan D.D."/>
            <person name="He J."/>
            <person name="Hou H.L."/>
            <person name="Hu L."/>
            <person name="Hu X.T."/>
            <person name="Jiang X.T."/>
            <person name="Lai R."/>
            <person name="Lang Y.S."/>
            <person name="Liang B."/>
            <person name="Liao S.G."/>
            <person name="Mu D."/>
            <person name="Ma Y.Y."/>
            <person name="Niu Y.Y."/>
            <person name="Sun X.Q."/>
            <person name="Xia J.Q."/>
            <person name="Xiao J."/>
            <person name="Xiong Z.Q."/>
            <person name="Xu L."/>
            <person name="Yang L."/>
            <person name="Zhang Y."/>
            <person name="Zhao W."/>
            <person name="Zhao X.D."/>
            <person name="Zheng Y.T."/>
            <person name="Zhou J.M."/>
            <person name="Zhu Y.B."/>
            <person name="Zhang G.J."/>
            <person name="Wang J."/>
            <person name="Yao Y.G."/>
        </authorList>
    </citation>
    <scope>NUCLEOTIDE SEQUENCE [LARGE SCALE GENOMIC DNA]</scope>
</reference>
<evidence type="ECO:0000256" key="1">
    <source>
        <dbReference type="SAM" id="MobiDB-lite"/>
    </source>
</evidence>
<proteinExistence type="predicted"/>
<name>L9KYW3_TUPCH</name>
<organism evidence="2 3">
    <name type="scientific">Tupaia chinensis</name>
    <name type="common">Chinese tree shrew</name>
    <name type="synonym">Tupaia belangeri chinensis</name>
    <dbReference type="NCBI Taxonomy" id="246437"/>
    <lineage>
        <taxon>Eukaryota</taxon>
        <taxon>Metazoa</taxon>
        <taxon>Chordata</taxon>
        <taxon>Craniata</taxon>
        <taxon>Vertebrata</taxon>
        <taxon>Euteleostomi</taxon>
        <taxon>Mammalia</taxon>
        <taxon>Eutheria</taxon>
        <taxon>Euarchontoglires</taxon>
        <taxon>Scandentia</taxon>
        <taxon>Tupaiidae</taxon>
        <taxon>Tupaia</taxon>
    </lineage>
</organism>
<feature type="region of interest" description="Disordered" evidence="1">
    <location>
        <begin position="23"/>
        <end position="59"/>
    </location>
</feature>
<dbReference type="InParanoid" id="L9KYW3"/>